<proteinExistence type="predicted"/>
<evidence type="ECO:0000313" key="4">
    <source>
        <dbReference type="EMBL" id="KAF2793857.1"/>
    </source>
</evidence>
<dbReference type="InterPro" id="IPR036291">
    <property type="entry name" value="NAD(P)-bd_dom_sf"/>
</dbReference>
<evidence type="ECO:0000313" key="5">
    <source>
        <dbReference type="Proteomes" id="UP000799757"/>
    </source>
</evidence>
<dbReference type="Pfam" id="PF05368">
    <property type="entry name" value="NmrA"/>
    <property type="match status" value="1"/>
</dbReference>
<evidence type="ECO:0000256" key="1">
    <source>
        <dbReference type="ARBA" id="ARBA00022857"/>
    </source>
</evidence>
<organism evidence="4 5">
    <name type="scientific">Melanomma pulvis-pyrius CBS 109.77</name>
    <dbReference type="NCBI Taxonomy" id="1314802"/>
    <lineage>
        <taxon>Eukaryota</taxon>
        <taxon>Fungi</taxon>
        <taxon>Dikarya</taxon>
        <taxon>Ascomycota</taxon>
        <taxon>Pezizomycotina</taxon>
        <taxon>Dothideomycetes</taxon>
        <taxon>Pleosporomycetidae</taxon>
        <taxon>Pleosporales</taxon>
        <taxon>Melanommataceae</taxon>
        <taxon>Melanomma</taxon>
    </lineage>
</organism>
<keyword evidence="1" id="KW-0521">NADP</keyword>
<dbReference type="GO" id="GO:0016491">
    <property type="term" value="F:oxidoreductase activity"/>
    <property type="evidence" value="ECO:0007669"/>
    <property type="project" value="UniProtKB-KW"/>
</dbReference>
<keyword evidence="2" id="KW-0560">Oxidoreductase</keyword>
<dbReference type="PANTHER" id="PTHR47706:SF11">
    <property type="entry name" value="ISOFLAVONE REDUCTASE FAMILY PROTEIN (AFU_ORTHOLOGUE AFUA_1G12510)"/>
    <property type="match status" value="1"/>
</dbReference>
<dbReference type="SUPFAM" id="SSF51735">
    <property type="entry name" value="NAD(P)-binding Rossmann-fold domains"/>
    <property type="match status" value="1"/>
</dbReference>
<dbReference type="Gene3D" id="3.90.25.10">
    <property type="entry name" value="UDP-galactose 4-epimerase, domain 1"/>
    <property type="match status" value="1"/>
</dbReference>
<protein>
    <submittedName>
        <fullName evidence="4">NAD(P)-binding protein</fullName>
    </submittedName>
</protein>
<keyword evidence="5" id="KW-1185">Reference proteome</keyword>
<dbReference type="Proteomes" id="UP000799757">
    <property type="component" value="Unassembled WGS sequence"/>
</dbReference>
<dbReference type="PANTHER" id="PTHR47706">
    <property type="entry name" value="NMRA-LIKE FAMILY PROTEIN"/>
    <property type="match status" value="1"/>
</dbReference>
<evidence type="ECO:0000259" key="3">
    <source>
        <dbReference type="Pfam" id="PF05368"/>
    </source>
</evidence>
<dbReference type="InterPro" id="IPR008030">
    <property type="entry name" value="NmrA-like"/>
</dbReference>
<dbReference type="Gene3D" id="3.40.50.720">
    <property type="entry name" value="NAD(P)-binding Rossmann-like Domain"/>
    <property type="match status" value="1"/>
</dbReference>
<reference evidence="4" key="1">
    <citation type="journal article" date="2020" name="Stud. Mycol.">
        <title>101 Dothideomycetes genomes: a test case for predicting lifestyles and emergence of pathogens.</title>
        <authorList>
            <person name="Haridas S."/>
            <person name="Albert R."/>
            <person name="Binder M."/>
            <person name="Bloem J."/>
            <person name="Labutti K."/>
            <person name="Salamov A."/>
            <person name="Andreopoulos B."/>
            <person name="Baker S."/>
            <person name="Barry K."/>
            <person name="Bills G."/>
            <person name="Bluhm B."/>
            <person name="Cannon C."/>
            <person name="Castanera R."/>
            <person name="Culley D."/>
            <person name="Daum C."/>
            <person name="Ezra D."/>
            <person name="Gonzalez J."/>
            <person name="Henrissat B."/>
            <person name="Kuo A."/>
            <person name="Liang C."/>
            <person name="Lipzen A."/>
            <person name="Lutzoni F."/>
            <person name="Magnuson J."/>
            <person name="Mondo S."/>
            <person name="Nolan M."/>
            <person name="Ohm R."/>
            <person name="Pangilinan J."/>
            <person name="Park H.-J."/>
            <person name="Ramirez L."/>
            <person name="Alfaro M."/>
            <person name="Sun H."/>
            <person name="Tritt A."/>
            <person name="Yoshinaga Y."/>
            <person name="Zwiers L.-H."/>
            <person name="Turgeon B."/>
            <person name="Goodwin S."/>
            <person name="Spatafora J."/>
            <person name="Crous P."/>
            <person name="Grigoriev I."/>
        </authorList>
    </citation>
    <scope>NUCLEOTIDE SEQUENCE</scope>
    <source>
        <strain evidence="4">CBS 109.77</strain>
    </source>
</reference>
<dbReference type="EMBL" id="MU001912">
    <property type="protein sequence ID" value="KAF2793857.1"/>
    <property type="molecule type" value="Genomic_DNA"/>
</dbReference>
<evidence type="ECO:0000256" key="2">
    <source>
        <dbReference type="ARBA" id="ARBA00023002"/>
    </source>
</evidence>
<sequence length="323" mass="35489">MSKTTVLLVGATGETGSDILNGLIEDGNFEISILVQPSSASKPAVKAISTRGIKVIVADLSGSIEDLTAAITGYSTIISAVGMGQQALQLSLVDAAVKAGTTRFVPCAFTTVCPPSGIMTIREDKEQVYRHIWGHHLPYTIIDVGYWHQISWPRLSSGKLDYACVLPKNEVYGDGEAKTLLTDKRDIGRFVARIVRDGRTLNKKVFTHSDFLSQNEIIALLEAKSGEKIEYSVVSEADVLARRAAAREAVEKDPTDYMKAAGKSQAEYIVSKYLRRDNTPEVARYLGYLDARELYPDFEPVRFEAFVGELLEGKGTRPYASRF</sequence>
<accession>A0A6A6XDT1</accession>
<dbReference type="InterPro" id="IPR051609">
    <property type="entry name" value="NmrA/Isoflavone_reductase-like"/>
</dbReference>
<feature type="domain" description="NmrA-like" evidence="3">
    <location>
        <begin position="3"/>
        <end position="242"/>
    </location>
</feature>
<dbReference type="OrthoDB" id="419598at2759"/>
<name>A0A6A6XDT1_9PLEO</name>
<gene>
    <name evidence="4" type="ORF">K505DRAFT_375061</name>
</gene>
<dbReference type="AlphaFoldDB" id="A0A6A6XDT1"/>